<comment type="similarity">
    <text evidence="2">Belongs to the bacterial sugar transferase family.</text>
</comment>
<evidence type="ECO:0000259" key="8">
    <source>
        <dbReference type="Pfam" id="PF02397"/>
    </source>
</evidence>
<feature type="transmembrane region" description="Helical" evidence="7">
    <location>
        <begin position="78"/>
        <end position="98"/>
    </location>
</feature>
<feature type="transmembrane region" description="Helical" evidence="7">
    <location>
        <begin position="44"/>
        <end position="66"/>
    </location>
</feature>
<dbReference type="InterPro" id="IPR003362">
    <property type="entry name" value="Bact_transf"/>
</dbReference>
<proteinExistence type="inferred from homology"/>
<dbReference type="EMBL" id="LAZL01000024">
    <property type="protein sequence ID" value="KMT64451.1"/>
    <property type="molecule type" value="Genomic_DNA"/>
</dbReference>
<organism evidence="9 10">
    <name type="scientific">Catenovulum maritimum</name>
    <dbReference type="NCBI Taxonomy" id="1513271"/>
    <lineage>
        <taxon>Bacteria</taxon>
        <taxon>Pseudomonadati</taxon>
        <taxon>Pseudomonadota</taxon>
        <taxon>Gammaproteobacteria</taxon>
        <taxon>Alteromonadales</taxon>
        <taxon>Alteromonadaceae</taxon>
        <taxon>Catenovulum</taxon>
    </lineage>
</organism>
<dbReference type="GO" id="GO:0089702">
    <property type="term" value="F:undecaprenyl-phosphate glucose phosphotransferase activity"/>
    <property type="evidence" value="ECO:0007669"/>
    <property type="project" value="TreeGrafter"/>
</dbReference>
<evidence type="ECO:0000313" key="9">
    <source>
        <dbReference type="EMBL" id="KMT64451.1"/>
    </source>
</evidence>
<keyword evidence="5 7" id="KW-1133">Transmembrane helix</keyword>
<feature type="transmembrane region" description="Helical" evidence="7">
    <location>
        <begin position="110"/>
        <end position="133"/>
    </location>
</feature>
<dbReference type="PANTHER" id="PTHR30576">
    <property type="entry name" value="COLANIC BIOSYNTHESIS UDP-GLUCOSE LIPID CARRIER TRANSFERASE"/>
    <property type="match status" value="1"/>
</dbReference>
<evidence type="ECO:0000256" key="7">
    <source>
        <dbReference type="SAM" id="Phobius"/>
    </source>
</evidence>
<comment type="subcellular location">
    <subcellularLocation>
        <location evidence="1">Membrane</location>
        <topology evidence="1">Multi-pass membrane protein</topology>
    </subcellularLocation>
</comment>
<evidence type="ECO:0000256" key="4">
    <source>
        <dbReference type="ARBA" id="ARBA00022692"/>
    </source>
</evidence>
<evidence type="ECO:0000256" key="3">
    <source>
        <dbReference type="ARBA" id="ARBA00022679"/>
    </source>
</evidence>
<keyword evidence="3" id="KW-0808">Transferase</keyword>
<keyword evidence="4 7" id="KW-0812">Transmembrane</keyword>
<sequence>MATQGIIRNNINQFAFVYRAIDFVILQLSLVLACGLTGGHYDLMYFVVALIANLGYFFTAELFWLYRSWRAGVLKEMLFYASLSWGVMILATLSFIFFSETAEHFSRLVLALWLSSSLICLLTWRICFRYFLFSIRKQGLNTRSVGIIGVTESGKQLAREILDRPETGYKLKTIFDERSIERIEPELREWYKGDIAHGVKLAKRGAIDVLFIALPLSAKPRIETILRSLGNTTVDVHLIPDFFIYNLLHARMGQVGEIQTVSVYDTPMRGAAYMMKRIEDLFLASAILCVIALPMMFIALGVKLSSPGPIIFKQDRYGMDGKKIKIWKFRSMTVTENAKEVTQATKNDARVTWFGAFLRKTSLDELPQFINVLQGNMSVVGPRPHAIAHNEEYREIIDYYMLRHKMKPGITGWAQINGWRGETDTLDKMQMRIQFDLDYIRNWSLWMDFKIVIFTFYKGFVGKNVY</sequence>
<feature type="transmembrane region" description="Helical" evidence="7">
    <location>
        <begin position="16"/>
        <end position="38"/>
    </location>
</feature>
<dbReference type="InterPro" id="IPR017475">
    <property type="entry name" value="EPS_sugar_tfrase"/>
</dbReference>
<dbReference type="NCBIfam" id="TIGR03023">
    <property type="entry name" value="WcaJ_sugtrans"/>
    <property type="match status" value="1"/>
</dbReference>
<dbReference type="GO" id="GO:0016020">
    <property type="term" value="C:membrane"/>
    <property type="evidence" value="ECO:0007669"/>
    <property type="project" value="UniProtKB-SubCell"/>
</dbReference>
<dbReference type="RefSeq" id="WP_048693870.1">
    <property type="nucleotide sequence ID" value="NZ_KQ130497.1"/>
</dbReference>
<gene>
    <name evidence="9" type="ORF">XM47_14250</name>
</gene>
<dbReference type="Pfam" id="PF02397">
    <property type="entry name" value="Bac_transf"/>
    <property type="match status" value="1"/>
</dbReference>
<protein>
    <submittedName>
        <fullName evidence="9">Capsular biosynthesis protein</fullName>
    </submittedName>
</protein>
<feature type="domain" description="Bacterial sugar transferase" evidence="8">
    <location>
        <begin position="276"/>
        <end position="458"/>
    </location>
</feature>
<dbReference type="PATRIC" id="fig|1513271.3.peg.2929"/>
<feature type="transmembrane region" description="Helical" evidence="7">
    <location>
        <begin position="281"/>
        <end position="302"/>
    </location>
</feature>
<dbReference type="GO" id="GO:0009242">
    <property type="term" value="P:colanic acid biosynthetic process"/>
    <property type="evidence" value="ECO:0007669"/>
    <property type="project" value="TreeGrafter"/>
</dbReference>
<keyword evidence="6 7" id="KW-0472">Membrane</keyword>
<dbReference type="InterPro" id="IPR017473">
    <property type="entry name" value="Undecaprenyl-P_gluc_Ptfrase"/>
</dbReference>
<dbReference type="AlphaFoldDB" id="A0A0J8JJ16"/>
<dbReference type="Pfam" id="PF13727">
    <property type="entry name" value="CoA_binding_3"/>
    <property type="match status" value="1"/>
</dbReference>
<evidence type="ECO:0000313" key="10">
    <source>
        <dbReference type="Proteomes" id="UP000037600"/>
    </source>
</evidence>
<dbReference type="STRING" id="1513271.XM47_14250"/>
<reference evidence="9 10" key="1">
    <citation type="submission" date="2015-04" db="EMBL/GenBank/DDBJ databases">
        <title>Draft Genome Sequence of the Novel Agar-Digesting Marine Bacterium Q1.</title>
        <authorList>
            <person name="Li Y."/>
            <person name="Li D."/>
            <person name="Chen G."/>
            <person name="Du Z."/>
        </authorList>
    </citation>
    <scope>NUCLEOTIDE SEQUENCE [LARGE SCALE GENOMIC DNA]</scope>
    <source>
        <strain evidence="9 10">Q1</strain>
    </source>
</reference>
<evidence type="ECO:0000256" key="6">
    <source>
        <dbReference type="ARBA" id="ARBA00023136"/>
    </source>
</evidence>
<evidence type="ECO:0000256" key="2">
    <source>
        <dbReference type="ARBA" id="ARBA00006464"/>
    </source>
</evidence>
<dbReference type="OrthoDB" id="9808602at2"/>
<accession>A0A0J8JJ16</accession>
<name>A0A0J8JJ16_9ALTE</name>
<dbReference type="Proteomes" id="UP000037600">
    <property type="component" value="Unassembled WGS sequence"/>
</dbReference>
<dbReference type="Gene3D" id="3.40.50.720">
    <property type="entry name" value="NAD(P)-binding Rossmann-like Domain"/>
    <property type="match status" value="1"/>
</dbReference>
<evidence type="ECO:0000256" key="1">
    <source>
        <dbReference type="ARBA" id="ARBA00004141"/>
    </source>
</evidence>
<dbReference type="NCBIfam" id="TIGR03025">
    <property type="entry name" value="EPS_sugtrans"/>
    <property type="match status" value="1"/>
</dbReference>
<dbReference type="SUPFAM" id="SSF51735">
    <property type="entry name" value="NAD(P)-binding Rossmann-fold domains"/>
    <property type="match status" value="1"/>
</dbReference>
<dbReference type="InterPro" id="IPR036291">
    <property type="entry name" value="NAD(P)-bd_dom_sf"/>
</dbReference>
<dbReference type="PANTHER" id="PTHR30576:SF21">
    <property type="entry name" value="UDP-GLUCOSE:UNDECAPRENYL-PHOSPHATE GLUCOSE-1-PHOSPHATE TRANSFERASE"/>
    <property type="match status" value="1"/>
</dbReference>
<comment type="caution">
    <text evidence="9">The sequence shown here is derived from an EMBL/GenBank/DDBJ whole genome shotgun (WGS) entry which is preliminary data.</text>
</comment>
<evidence type="ECO:0000256" key="5">
    <source>
        <dbReference type="ARBA" id="ARBA00022989"/>
    </source>
</evidence>
<keyword evidence="10" id="KW-1185">Reference proteome</keyword>